<evidence type="ECO:0000313" key="4">
    <source>
        <dbReference type="EMBL" id="RFU49947.1"/>
    </source>
</evidence>
<reference evidence="6" key="3">
    <citation type="submission" date="2018-08" db="EMBL/GenBank/DDBJ databases">
        <title>Streptococcus chenjunshii sp. nov., isolated from stools sample of the Tibetan antelope in the Qinghai-Tibet plateau, China.</title>
        <authorList>
            <person name="Tian Z."/>
        </authorList>
    </citation>
    <scope>NUCLEOTIDE SEQUENCE [LARGE SCALE GENOMIC DNA]</scope>
    <source>
        <strain evidence="6">Z15</strain>
    </source>
</reference>
<dbReference type="KEGG" id="schj:DDV21_004400"/>
<dbReference type="EMBL" id="CP031733">
    <property type="protein sequence ID" value="AXQ79281.1"/>
    <property type="molecule type" value="Genomic_DNA"/>
</dbReference>
<dbReference type="RefSeq" id="WP_116879185.1">
    <property type="nucleotide sequence ID" value="NZ_CP031733.1"/>
</dbReference>
<dbReference type="Proteomes" id="UP000264056">
    <property type="component" value="Unassembled WGS sequence"/>
</dbReference>
<dbReference type="OrthoDB" id="9905547at2"/>
<name>A0A346NE36_9STRE</name>
<evidence type="ECO:0000313" key="8">
    <source>
        <dbReference type="Proteomes" id="UP000264056"/>
    </source>
</evidence>
<evidence type="ECO:0000313" key="3">
    <source>
        <dbReference type="EMBL" id="AXQ79281.1"/>
    </source>
</evidence>
<evidence type="ECO:0000313" key="5">
    <source>
        <dbReference type="EMBL" id="RFU52136.1"/>
    </source>
</evidence>
<accession>A0A346NE36</accession>
<evidence type="ECO:0000313" key="6">
    <source>
        <dbReference type="Proteomes" id="UP000246115"/>
    </source>
</evidence>
<evidence type="ECO:0000313" key="7">
    <source>
        <dbReference type="Proteomes" id="UP000262901"/>
    </source>
</evidence>
<keyword evidence="1" id="KW-0175">Coiled coil</keyword>
<sequence length="145" mass="17172">MAKIDKNKQKEIDAKAAALQAELLKEDNALLDMERQHKKDQAAMDERINDLEERHFKLRTLYEEFGGLAYSPSYPDGEGVQEFRRLLEEYAGVTDHEFLYRRQILGDEEADLIETYQKEHRKQEDKIESLYAQKNALYREEEEES</sequence>
<evidence type="ECO:0000256" key="1">
    <source>
        <dbReference type="SAM" id="Coils"/>
    </source>
</evidence>
<dbReference type="EMBL" id="QVQY01000083">
    <property type="protein sequence ID" value="RFU49947.1"/>
    <property type="molecule type" value="Genomic_DNA"/>
</dbReference>
<keyword evidence="8" id="KW-1185">Reference proteome</keyword>
<protein>
    <submittedName>
        <fullName evidence="3">Uncharacterized protein</fullName>
    </submittedName>
</protein>
<reference evidence="3" key="4">
    <citation type="journal article" date="2019" name="Int. J. Syst. Evol. Microbiol.">
        <title>Streptococcus chenjunshii sp. nov. isolated from feces of Tibetan antelopes.</title>
        <authorList>
            <person name="Tian Z."/>
            <person name="Lu S."/>
            <person name="Jin D."/>
            <person name="Yang J."/>
            <person name="Pu J."/>
            <person name="Lai X.H."/>
            <person name="Bai X.N."/>
            <person name="Wu X.M."/>
            <person name="Li J."/>
            <person name="Wang S."/>
            <person name="Xu J."/>
        </authorList>
    </citation>
    <scope>NUCLEOTIDE SEQUENCE</scope>
    <source>
        <strain evidence="3">Z15</strain>
    </source>
</reference>
<dbReference type="Proteomes" id="UP000246115">
    <property type="component" value="Chromosome"/>
</dbReference>
<accession>A0A372KJF4</accession>
<reference evidence="4 8" key="1">
    <citation type="submission" date="2018-08" db="EMBL/GenBank/DDBJ databases">
        <title>Draft genome of Streptococcus sp .nov. Z2.</title>
        <authorList>
            <person name="Tian Z."/>
        </authorList>
    </citation>
    <scope>NUCLEOTIDE SEQUENCE [LARGE SCALE GENOMIC DNA]</scope>
    <source>
        <strain evidence="4 8">Z2</strain>
    </source>
</reference>
<feature type="coiled-coil region" evidence="1">
    <location>
        <begin position="113"/>
        <end position="140"/>
    </location>
</feature>
<gene>
    <name evidence="2" type="ORF">DDV21_004400</name>
    <name evidence="3" type="ORF">DDV21_009430</name>
    <name evidence="4" type="ORF">DDV22_11255</name>
    <name evidence="5" type="ORF">DDV23_11290</name>
</gene>
<dbReference type="EMBL" id="QVQZ01000083">
    <property type="protein sequence ID" value="RFU52136.1"/>
    <property type="molecule type" value="Genomic_DNA"/>
</dbReference>
<proteinExistence type="predicted"/>
<dbReference type="EMBL" id="CP031733">
    <property type="protein sequence ID" value="AXQ78370.1"/>
    <property type="molecule type" value="Genomic_DNA"/>
</dbReference>
<dbReference type="KEGG" id="schj:DDV21_009430"/>
<reference evidence="5 7" key="2">
    <citation type="submission" date="2018-08" db="EMBL/GenBank/DDBJ databases">
        <title>Draft genome of Streptococcus sp. nov. Z1.</title>
        <authorList>
            <person name="Tian Z."/>
        </authorList>
    </citation>
    <scope>NUCLEOTIDE SEQUENCE [LARGE SCALE GENOMIC DNA]</scope>
    <source>
        <strain evidence="5">Z1</strain>
        <strain evidence="7">Z1(2018)</strain>
    </source>
</reference>
<dbReference type="AlphaFoldDB" id="A0A346NE36"/>
<organism evidence="3 6">
    <name type="scientific">Streptococcus chenjunshii</name>
    <dbReference type="NCBI Taxonomy" id="2173853"/>
    <lineage>
        <taxon>Bacteria</taxon>
        <taxon>Bacillati</taxon>
        <taxon>Bacillota</taxon>
        <taxon>Bacilli</taxon>
        <taxon>Lactobacillales</taxon>
        <taxon>Streptococcaceae</taxon>
        <taxon>Streptococcus</taxon>
    </lineage>
</organism>
<feature type="coiled-coil region" evidence="1">
    <location>
        <begin position="16"/>
        <end position="54"/>
    </location>
</feature>
<dbReference type="Proteomes" id="UP000262901">
    <property type="component" value="Unassembled WGS sequence"/>
</dbReference>
<evidence type="ECO:0000313" key="2">
    <source>
        <dbReference type="EMBL" id="AXQ78370.1"/>
    </source>
</evidence>